<feature type="compositionally biased region" description="Basic and acidic residues" evidence="1">
    <location>
        <begin position="1"/>
        <end position="15"/>
    </location>
</feature>
<protein>
    <submittedName>
        <fullName evidence="2">Uncharacterized protein</fullName>
    </submittedName>
</protein>
<dbReference type="PANTHER" id="PTHR26312">
    <property type="entry name" value="TETRATRICOPEPTIDE REPEAT PROTEIN 5"/>
    <property type="match status" value="1"/>
</dbReference>
<evidence type="ECO:0000313" key="3">
    <source>
        <dbReference type="Proteomes" id="UP000266723"/>
    </source>
</evidence>
<organism evidence="2 3">
    <name type="scientific">Brassica cretica</name>
    <name type="common">Mustard</name>
    <dbReference type="NCBI Taxonomy" id="69181"/>
    <lineage>
        <taxon>Eukaryota</taxon>
        <taxon>Viridiplantae</taxon>
        <taxon>Streptophyta</taxon>
        <taxon>Embryophyta</taxon>
        <taxon>Tracheophyta</taxon>
        <taxon>Spermatophyta</taxon>
        <taxon>Magnoliopsida</taxon>
        <taxon>eudicotyledons</taxon>
        <taxon>Gunneridae</taxon>
        <taxon>Pentapetalae</taxon>
        <taxon>rosids</taxon>
        <taxon>malvids</taxon>
        <taxon>Brassicales</taxon>
        <taxon>Brassicaceae</taxon>
        <taxon>Brassiceae</taxon>
        <taxon>Brassica</taxon>
    </lineage>
</organism>
<dbReference type="InterPro" id="IPR011990">
    <property type="entry name" value="TPR-like_helical_dom_sf"/>
</dbReference>
<dbReference type="SUPFAM" id="SSF48452">
    <property type="entry name" value="TPR-like"/>
    <property type="match status" value="1"/>
</dbReference>
<dbReference type="Gene3D" id="1.25.40.10">
    <property type="entry name" value="Tetratricopeptide repeat domain"/>
    <property type="match status" value="1"/>
</dbReference>
<gene>
    <name evidence="2" type="ORF">DY000_02058245</name>
</gene>
<feature type="compositionally biased region" description="Basic and acidic residues" evidence="1">
    <location>
        <begin position="45"/>
        <end position="54"/>
    </location>
</feature>
<evidence type="ECO:0000313" key="2">
    <source>
        <dbReference type="EMBL" id="KAF3494612.1"/>
    </source>
</evidence>
<dbReference type="Proteomes" id="UP000266723">
    <property type="component" value="Unassembled WGS sequence"/>
</dbReference>
<feature type="region of interest" description="Disordered" evidence="1">
    <location>
        <begin position="44"/>
        <end position="71"/>
    </location>
</feature>
<keyword evidence="3" id="KW-1185">Reference proteome</keyword>
<reference evidence="2 3" key="1">
    <citation type="journal article" date="2020" name="BMC Genomics">
        <title>Intraspecific diversification of the crop wild relative Brassica cretica Lam. using demographic model selection.</title>
        <authorList>
            <person name="Kioukis A."/>
            <person name="Michalopoulou V.A."/>
            <person name="Briers L."/>
            <person name="Pirintsos S."/>
            <person name="Studholme D.J."/>
            <person name="Pavlidis P."/>
            <person name="Sarris P.F."/>
        </authorList>
    </citation>
    <scope>NUCLEOTIDE SEQUENCE [LARGE SCALE GENOMIC DNA]</scope>
    <source>
        <strain evidence="3">cv. PFS-1207/04</strain>
    </source>
</reference>
<feature type="non-terminal residue" evidence="2">
    <location>
        <position position="1"/>
    </location>
</feature>
<comment type="caution">
    <text evidence="2">The sequence shown here is derived from an EMBL/GenBank/DDBJ whole genome shotgun (WGS) entry which is preliminary data.</text>
</comment>
<accession>A0ABQ7AA96</accession>
<feature type="region of interest" description="Disordered" evidence="1">
    <location>
        <begin position="1"/>
        <end position="25"/>
    </location>
</feature>
<name>A0ABQ7AA96_BRACR</name>
<evidence type="ECO:0000256" key="1">
    <source>
        <dbReference type="SAM" id="MobiDB-lite"/>
    </source>
</evidence>
<sequence>SKDDQERAISLKPEDPATGIEEGTVGDSVDAGFRFAKHNTYILSIKEEDSQTERGDEDSFDNEQPPSPPMHLSAGLEIDKFDLYGKEINFDLPSFDDESCGDYYKRMLDEYPSHPLLLKNYASFLEQRGDLKGAEEYYHKCTEGYHKCTEVEPSDGVALANYVIKCHKKQLFLWDDVSYAQCSKHHENDSTRWTENEVDKVCRAVSPPTRVTVSAYGRRISVAKPGANMQNIQYEIAIRSYGCNYGLM</sequence>
<proteinExistence type="predicted"/>
<dbReference type="EMBL" id="QGKV02002055">
    <property type="protein sequence ID" value="KAF3494612.1"/>
    <property type="molecule type" value="Genomic_DNA"/>
</dbReference>
<dbReference type="PANTHER" id="PTHR26312:SF221">
    <property type="entry name" value="OS04G0510600 PROTEIN"/>
    <property type="match status" value="1"/>
</dbReference>